<evidence type="ECO:0000256" key="4">
    <source>
        <dbReference type="PROSITE-ProRule" id="PRU00221"/>
    </source>
</evidence>
<evidence type="ECO:0000313" key="5">
    <source>
        <dbReference type="EMBL" id="KDQ08262.1"/>
    </source>
</evidence>
<keyword evidence="1 4" id="KW-0853">WD repeat</keyword>
<name>A0A067M8T4_BOTB1</name>
<gene>
    <name evidence="5" type="ORF">BOTBODRAFT_38093</name>
</gene>
<dbReference type="InterPro" id="IPR015943">
    <property type="entry name" value="WD40/YVTN_repeat-like_dom_sf"/>
</dbReference>
<organism evidence="5 6">
    <name type="scientific">Botryobasidium botryosum (strain FD-172 SS1)</name>
    <dbReference type="NCBI Taxonomy" id="930990"/>
    <lineage>
        <taxon>Eukaryota</taxon>
        <taxon>Fungi</taxon>
        <taxon>Dikarya</taxon>
        <taxon>Basidiomycota</taxon>
        <taxon>Agaricomycotina</taxon>
        <taxon>Agaricomycetes</taxon>
        <taxon>Cantharellales</taxon>
        <taxon>Botryobasidiaceae</taxon>
        <taxon>Botryobasidium</taxon>
    </lineage>
</organism>
<evidence type="ECO:0000256" key="3">
    <source>
        <dbReference type="ARBA" id="ARBA00046343"/>
    </source>
</evidence>
<dbReference type="InterPro" id="IPR040132">
    <property type="entry name" value="Tex1/THOC3"/>
</dbReference>
<dbReference type="SMART" id="SM00320">
    <property type="entry name" value="WD40"/>
    <property type="match status" value="5"/>
</dbReference>
<dbReference type="FunCoup" id="A0A067M8T4">
    <property type="interactions" value="588"/>
</dbReference>
<dbReference type="AlphaFoldDB" id="A0A067M8T4"/>
<dbReference type="PANTHER" id="PTHR22839">
    <property type="entry name" value="THO COMPLEX SUBUNIT 3 THO3"/>
    <property type="match status" value="1"/>
</dbReference>
<protein>
    <recommendedName>
        <fullName evidence="7">Anaphase-promoting complex subunit 4 WD40 domain-containing protein</fullName>
    </recommendedName>
</protein>
<dbReference type="InParanoid" id="A0A067M8T4"/>
<dbReference type="GO" id="GO:0006406">
    <property type="term" value="P:mRNA export from nucleus"/>
    <property type="evidence" value="ECO:0007669"/>
    <property type="project" value="InterPro"/>
</dbReference>
<dbReference type="Gene3D" id="2.130.10.10">
    <property type="entry name" value="YVTN repeat-like/Quinoprotein amine dehydrogenase"/>
    <property type="match status" value="2"/>
</dbReference>
<evidence type="ECO:0000313" key="6">
    <source>
        <dbReference type="Proteomes" id="UP000027195"/>
    </source>
</evidence>
<dbReference type="InterPro" id="IPR036322">
    <property type="entry name" value="WD40_repeat_dom_sf"/>
</dbReference>
<evidence type="ECO:0000256" key="2">
    <source>
        <dbReference type="ARBA" id="ARBA00022737"/>
    </source>
</evidence>
<keyword evidence="2" id="KW-0677">Repeat</keyword>
<comment type="similarity">
    <text evidence="3">Belongs to the THOC3 family.</text>
</comment>
<keyword evidence="6" id="KW-1185">Reference proteome</keyword>
<dbReference type="PROSITE" id="PS50082">
    <property type="entry name" value="WD_REPEATS_2"/>
    <property type="match status" value="1"/>
</dbReference>
<feature type="repeat" description="WD" evidence="4">
    <location>
        <begin position="224"/>
        <end position="265"/>
    </location>
</feature>
<dbReference type="EMBL" id="KL198093">
    <property type="protein sequence ID" value="KDQ08262.1"/>
    <property type="molecule type" value="Genomic_DNA"/>
</dbReference>
<reference evidence="6" key="1">
    <citation type="journal article" date="2014" name="Proc. Natl. Acad. Sci. U.S.A.">
        <title>Extensive sampling of basidiomycete genomes demonstrates inadequacy of the white-rot/brown-rot paradigm for wood decay fungi.</title>
        <authorList>
            <person name="Riley R."/>
            <person name="Salamov A.A."/>
            <person name="Brown D.W."/>
            <person name="Nagy L.G."/>
            <person name="Floudas D."/>
            <person name="Held B.W."/>
            <person name="Levasseur A."/>
            <person name="Lombard V."/>
            <person name="Morin E."/>
            <person name="Otillar R."/>
            <person name="Lindquist E.A."/>
            <person name="Sun H."/>
            <person name="LaButti K.M."/>
            <person name="Schmutz J."/>
            <person name="Jabbour D."/>
            <person name="Luo H."/>
            <person name="Baker S.E."/>
            <person name="Pisabarro A.G."/>
            <person name="Walton J.D."/>
            <person name="Blanchette R.A."/>
            <person name="Henrissat B."/>
            <person name="Martin F."/>
            <person name="Cullen D."/>
            <person name="Hibbett D.S."/>
            <person name="Grigoriev I.V."/>
        </authorList>
    </citation>
    <scope>NUCLEOTIDE SEQUENCE [LARGE SCALE GENOMIC DNA]</scope>
    <source>
        <strain evidence="6">FD-172 SS1</strain>
    </source>
</reference>
<sequence>MSGQKDNIPRSQTPPAYTTLSARGLVAPNFPAYRTKSVTPAVQNVAWSCDARRLATCGLERHVRLWSPEKNLDERSTTALSGGFTSPVNAVAWNPTHPDLLCASGRQDKKMCFFDVRQKNPTQTLSVSGDIAKLEYSPDGQMLLALERPENDEKNDGITFFHLRQRVPDKESKAKSEWAQGSRKKLGSTHHAVFNHSGDIVFSAGGDGMVTMFDVNTLNVYQKTGCHVRSCYTLDFDPRGKYLATGGADAIVNLYDVSEWICIRTITTAESTVLSVAFSYDGEYLASGCDNYIDLTATETGQHIHRVQVPGTPTSLAWHPTQHSALAAAGERNVKGTGWLSLFGP</sequence>
<proteinExistence type="inferred from homology"/>
<dbReference type="OrthoDB" id="340259at2759"/>
<dbReference type="Proteomes" id="UP000027195">
    <property type="component" value="Unassembled WGS sequence"/>
</dbReference>
<dbReference type="HOGENOM" id="CLU_045202_0_0_1"/>
<evidence type="ECO:0000256" key="1">
    <source>
        <dbReference type="ARBA" id="ARBA00022574"/>
    </source>
</evidence>
<dbReference type="SUPFAM" id="SSF50978">
    <property type="entry name" value="WD40 repeat-like"/>
    <property type="match status" value="1"/>
</dbReference>
<evidence type="ECO:0008006" key="7">
    <source>
        <dbReference type="Google" id="ProtNLM"/>
    </source>
</evidence>
<dbReference type="Pfam" id="PF00400">
    <property type="entry name" value="WD40"/>
    <property type="match status" value="4"/>
</dbReference>
<dbReference type="InterPro" id="IPR001680">
    <property type="entry name" value="WD40_rpt"/>
</dbReference>
<accession>A0A067M8T4</accession>
<dbReference type="STRING" id="930990.A0A067M8T4"/>
<dbReference type="PANTHER" id="PTHR22839:SF0">
    <property type="entry name" value="THO COMPLEX SUBUNIT 3"/>
    <property type="match status" value="1"/>
</dbReference>
<dbReference type="GO" id="GO:0000445">
    <property type="term" value="C:THO complex part of transcription export complex"/>
    <property type="evidence" value="ECO:0007669"/>
    <property type="project" value="TreeGrafter"/>
</dbReference>